<keyword evidence="4" id="KW-1185">Reference proteome</keyword>
<sequence>MSSDTTVETTPAPAAPRPHRPAWPARVVLVLASVWTLFVLLNLLLSGRWWPWLVFSLVPPLAYPIGCLTLLAGGLVRRLRTRASAAVSLAGLVLALPQAGLLPQALWHRAPHTGERVRVVAWNTEYWHQGEDPGAFYSRLRGLGADVYLLSEYLGDDGGRVVAIDDRAALDRAFPGYHIVIKGQLVTVSRLPVVGVPSTTDQDLLRVDLATPRGVRFSTYNVHVPAQLDPTASPLSGRFWATLRQRARDRAHTYRAVRGSAGADTSPGVIAGDLNTTASMGDLRKAAGLGADAALAGGSAVPLSWNAHHPIRLWRLDWMFTRDGLSARHYRLLDPWGTSDHRVQLMDAVVEERS</sequence>
<evidence type="ECO:0000313" key="4">
    <source>
        <dbReference type="Proteomes" id="UP001589627"/>
    </source>
</evidence>
<dbReference type="InterPro" id="IPR036691">
    <property type="entry name" value="Endo/exonu/phosph_ase_sf"/>
</dbReference>
<keyword evidence="3" id="KW-0255">Endonuclease</keyword>
<dbReference type="Proteomes" id="UP001589627">
    <property type="component" value="Unassembled WGS sequence"/>
</dbReference>
<keyword evidence="3" id="KW-0540">Nuclease</keyword>
<protein>
    <submittedName>
        <fullName evidence="3">Endonuclease/exonuclease/phosphatase family protein</fullName>
    </submittedName>
</protein>
<proteinExistence type="predicted"/>
<name>A0ABV5YQE5_9ACTN</name>
<keyword evidence="3" id="KW-0378">Hydrolase</keyword>
<evidence type="ECO:0000313" key="3">
    <source>
        <dbReference type="EMBL" id="MFB9837282.1"/>
    </source>
</evidence>
<evidence type="ECO:0000259" key="2">
    <source>
        <dbReference type="Pfam" id="PF03372"/>
    </source>
</evidence>
<accession>A0ABV5YQE5</accession>
<keyword evidence="1" id="KW-0472">Membrane</keyword>
<dbReference type="GO" id="GO:0004519">
    <property type="term" value="F:endonuclease activity"/>
    <property type="evidence" value="ECO:0007669"/>
    <property type="project" value="UniProtKB-KW"/>
</dbReference>
<dbReference type="SUPFAM" id="SSF56219">
    <property type="entry name" value="DNase I-like"/>
    <property type="match status" value="1"/>
</dbReference>
<feature type="transmembrane region" description="Helical" evidence="1">
    <location>
        <begin position="52"/>
        <end position="73"/>
    </location>
</feature>
<comment type="caution">
    <text evidence="3">The sequence shown here is derived from an EMBL/GenBank/DDBJ whole genome shotgun (WGS) entry which is preliminary data.</text>
</comment>
<dbReference type="EMBL" id="JBHLZP010000362">
    <property type="protein sequence ID" value="MFB9837282.1"/>
    <property type="molecule type" value="Genomic_DNA"/>
</dbReference>
<dbReference type="Gene3D" id="3.60.10.10">
    <property type="entry name" value="Endonuclease/exonuclease/phosphatase"/>
    <property type="match status" value="1"/>
</dbReference>
<evidence type="ECO:0000256" key="1">
    <source>
        <dbReference type="SAM" id="Phobius"/>
    </source>
</evidence>
<dbReference type="Pfam" id="PF03372">
    <property type="entry name" value="Exo_endo_phos"/>
    <property type="match status" value="1"/>
</dbReference>
<keyword evidence="1" id="KW-1133">Transmembrane helix</keyword>
<feature type="transmembrane region" description="Helical" evidence="1">
    <location>
        <begin position="85"/>
        <end position="107"/>
    </location>
</feature>
<organism evidence="3 4">
    <name type="scientific">Actinoallomurus acaciae</name>
    <dbReference type="NCBI Taxonomy" id="502577"/>
    <lineage>
        <taxon>Bacteria</taxon>
        <taxon>Bacillati</taxon>
        <taxon>Actinomycetota</taxon>
        <taxon>Actinomycetes</taxon>
        <taxon>Streptosporangiales</taxon>
        <taxon>Thermomonosporaceae</taxon>
        <taxon>Actinoallomurus</taxon>
    </lineage>
</organism>
<feature type="domain" description="Endonuclease/exonuclease/phosphatase" evidence="2">
    <location>
        <begin position="136"/>
        <end position="341"/>
    </location>
</feature>
<gene>
    <name evidence="3" type="ORF">ACFFNX_34425</name>
</gene>
<keyword evidence="1" id="KW-0812">Transmembrane</keyword>
<dbReference type="RefSeq" id="WP_378210095.1">
    <property type="nucleotide sequence ID" value="NZ_JBHLZP010000362.1"/>
</dbReference>
<feature type="transmembrane region" description="Helical" evidence="1">
    <location>
        <begin position="27"/>
        <end position="46"/>
    </location>
</feature>
<reference evidence="3 4" key="1">
    <citation type="submission" date="2024-09" db="EMBL/GenBank/DDBJ databases">
        <authorList>
            <person name="Sun Q."/>
            <person name="Mori K."/>
        </authorList>
    </citation>
    <scope>NUCLEOTIDE SEQUENCE [LARGE SCALE GENOMIC DNA]</scope>
    <source>
        <strain evidence="3 4">TBRC 0563</strain>
    </source>
</reference>
<dbReference type="InterPro" id="IPR005135">
    <property type="entry name" value="Endo/exonuclease/phosphatase"/>
</dbReference>